<feature type="region of interest" description="Disordered" evidence="1">
    <location>
        <begin position="97"/>
        <end position="149"/>
    </location>
</feature>
<feature type="compositionally biased region" description="Low complexity" evidence="1">
    <location>
        <begin position="116"/>
        <end position="128"/>
    </location>
</feature>
<evidence type="ECO:0000256" key="1">
    <source>
        <dbReference type="SAM" id="MobiDB-lite"/>
    </source>
</evidence>
<feature type="region of interest" description="Disordered" evidence="1">
    <location>
        <begin position="347"/>
        <end position="370"/>
    </location>
</feature>
<feature type="compositionally biased region" description="Low complexity" evidence="1">
    <location>
        <begin position="261"/>
        <end position="277"/>
    </location>
</feature>
<feature type="region of interest" description="Disordered" evidence="1">
    <location>
        <begin position="235"/>
        <end position="281"/>
    </location>
</feature>
<feature type="compositionally biased region" description="Acidic residues" evidence="1">
    <location>
        <begin position="243"/>
        <end position="257"/>
    </location>
</feature>
<name>A0A914MB73_MELIC</name>
<dbReference type="WBParaSite" id="Minc3s01416g23639">
    <property type="protein sequence ID" value="Minc3s01416g23639"/>
    <property type="gene ID" value="Minc3s01416g23639"/>
</dbReference>
<organism evidence="2 3">
    <name type="scientific">Meloidogyne incognita</name>
    <name type="common">Southern root-knot nematode worm</name>
    <name type="synonym">Oxyuris incognita</name>
    <dbReference type="NCBI Taxonomy" id="6306"/>
    <lineage>
        <taxon>Eukaryota</taxon>
        <taxon>Metazoa</taxon>
        <taxon>Ecdysozoa</taxon>
        <taxon>Nematoda</taxon>
        <taxon>Chromadorea</taxon>
        <taxon>Rhabditida</taxon>
        <taxon>Tylenchina</taxon>
        <taxon>Tylenchomorpha</taxon>
        <taxon>Tylenchoidea</taxon>
        <taxon>Meloidogynidae</taxon>
        <taxon>Meloidogyninae</taxon>
        <taxon>Meloidogyne</taxon>
        <taxon>Meloidogyne incognita group</taxon>
    </lineage>
</organism>
<feature type="compositionally biased region" description="Polar residues" evidence="1">
    <location>
        <begin position="347"/>
        <end position="361"/>
    </location>
</feature>
<reference evidence="3" key="1">
    <citation type="submission" date="2022-11" db="UniProtKB">
        <authorList>
            <consortium name="WormBaseParasite"/>
        </authorList>
    </citation>
    <scope>IDENTIFICATION</scope>
</reference>
<dbReference type="Proteomes" id="UP000887563">
    <property type="component" value="Unplaced"/>
</dbReference>
<evidence type="ECO:0000313" key="2">
    <source>
        <dbReference type="Proteomes" id="UP000887563"/>
    </source>
</evidence>
<proteinExistence type="predicted"/>
<protein>
    <submittedName>
        <fullName evidence="3">Uncharacterized protein</fullName>
    </submittedName>
</protein>
<keyword evidence="2" id="KW-1185">Reference proteome</keyword>
<feature type="compositionally biased region" description="Acidic residues" evidence="1">
    <location>
        <begin position="486"/>
        <end position="497"/>
    </location>
</feature>
<feature type="compositionally biased region" description="Polar residues" evidence="1">
    <location>
        <begin position="134"/>
        <end position="144"/>
    </location>
</feature>
<accession>A0A914MB73</accession>
<evidence type="ECO:0000313" key="3">
    <source>
        <dbReference type="WBParaSite" id="Minc3s01416g23639"/>
    </source>
</evidence>
<dbReference type="AlphaFoldDB" id="A0A914MB73"/>
<feature type="compositionally biased region" description="Basic and acidic residues" evidence="1">
    <location>
        <begin position="464"/>
        <end position="485"/>
    </location>
</feature>
<sequence>MKCCYGEQQQGSSVDDFFVPEPVSSSIGRRQRTSMKSFYHMVFCFRCRCCSVHSRLFARMAMPFYRFGRPIVNRLKHLLDRCILNFPERTTSTWQAARNKKSKKKNKRRLYNRHGTTVTTTPSSSSSTHYENVPTFSSSSSNNFAPRRPLPNNHSVYSLVRLGDLVRVRNPEDGVSVPNTDEDYYYISTYSGEEDDQPEVTTAIEYKQSWTGPRMKQAVSNVRRLSTVRQTKSCGDLPNLVNVEDDNSYGEYEDEENGTTNNNYSSSYSNDADVSSSCGEEEDGSFYSTRSWGSYDQSDCSESVSYSSYSEESNVSFSTSSASTAFSLVGKTVRVVSFKQSNMRLNPENIQESNVTEVPRSSQHKDESSSRDEYFMATNELSSNSSEMYYSDAVSEEKVPRLMPEYNLYSTQQEFRNCAVEACNMNTFLQLIECSFPQECSEQILNNLFFDYRQLVCQKMWEEEQQQKQHNEEMNKSNETDCENEKLDDENDDYFLS</sequence>
<feature type="compositionally biased region" description="Basic residues" evidence="1">
    <location>
        <begin position="98"/>
        <end position="112"/>
    </location>
</feature>
<feature type="region of interest" description="Disordered" evidence="1">
    <location>
        <begin position="464"/>
        <end position="497"/>
    </location>
</feature>